<keyword evidence="9" id="KW-0732">Signal</keyword>
<feature type="domain" description="Cytochrome c" evidence="10">
    <location>
        <begin position="42"/>
        <end position="116"/>
    </location>
</feature>
<sequence length="116" mass="11786">MKKSWLALVFGSALFLAACGGNDEGTNDTDTGTDEGTTTEETASADGEALVQQNCTTCHGGNLEGMGGAPKIADVGSRLSEEEILNVINNGQGGMPPGILKGEEAEAAAAWLATQK</sequence>
<evidence type="ECO:0000256" key="2">
    <source>
        <dbReference type="ARBA" id="ARBA00022617"/>
    </source>
</evidence>
<keyword evidence="3 7" id="KW-0479">Metal-binding</keyword>
<keyword evidence="12" id="KW-1185">Reference proteome</keyword>
<feature type="binding site" description="covalent" evidence="6">
    <location>
        <position position="55"/>
    </location>
    <ligand>
        <name>heme c</name>
        <dbReference type="ChEBI" id="CHEBI:61717"/>
    </ligand>
</feature>
<comment type="PTM">
    <text evidence="6">Binds 1 heme c group covalently per subunit.</text>
</comment>
<dbReference type="EMBL" id="RRCT01000008">
    <property type="protein sequence ID" value="RQW74588.1"/>
    <property type="molecule type" value="Genomic_DNA"/>
</dbReference>
<dbReference type="AlphaFoldDB" id="A0A3N9UEE7"/>
<dbReference type="Gene3D" id="1.10.760.10">
    <property type="entry name" value="Cytochrome c-like domain"/>
    <property type="match status" value="1"/>
</dbReference>
<dbReference type="InterPro" id="IPR009056">
    <property type="entry name" value="Cyt_c-like_dom"/>
</dbReference>
<dbReference type="GO" id="GO:0016020">
    <property type="term" value="C:membrane"/>
    <property type="evidence" value="ECO:0007669"/>
    <property type="project" value="InterPro"/>
</dbReference>
<evidence type="ECO:0000259" key="10">
    <source>
        <dbReference type="PROSITE" id="PS51007"/>
    </source>
</evidence>
<dbReference type="Proteomes" id="UP000274033">
    <property type="component" value="Unassembled WGS sequence"/>
</dbReference>
<dbReference type="PANTHER" id="PTHR37823:SF4">
    <property type="entry name" value="MENAQUINOL-CYTOCHROME C REDUCTASE CYTOCHROME B_C SUBUNIT"/>
    <property type="match status" value="1"/>
</dbReference>
<evidence type="ECO:0000256" key="6">
    <source>
        <dbReference type="PIRSR" id="PIRSR000025-1"/>
    </source>
</evidence>
<dbReference type="PANTHER" id="PTHR37823">
    <property type="entry name" value="CYTOCHROME C-553-LIKE"/>
    <property type="match status" value="1"/>
</dbReference>
<proteinExistence type="predicted"/>
<feature type="region of interest" description="Disordered" evidence="8">
    <location>
        <begin position="21"/>
        <end position="45"/>
    </location>
</feature>
<gene>
    <name evidence="11" type="ORF">EBB45_10150</name>
</gene>
<dbReference type="GO" id="GO:0009055">
    <property type="term" value="F:electron transfer activity"/>
    <property type="evidence" value="ECO:0007669"/>
    <property type="project" value="InterPro"/>
</dbReference>
<dbReference type="InterPro" id="IPR054782">
    <property type="entry name" value="Cytochro_C551"/>
</dbReference>
<dbReference type="PROSITE" id="PS51007">
    <property type="entry name" value="CYTC"/>
    <property type="match status" value="1"/>
</dbReference>
<feature type="binding site" description="axial binding residue" evidence="7">
    <location>
        <position position="59"/>
    </location>
    <ligand>
        <name>heme c</name>
        <dbReference type="ChEBI" id="CHEBI:61717"/>
    </ligand>
    <ligandPart>
        <name>Fe</name>
        <dbReference type="ChEBI" id="CHEBI:18248"/>
    </ligandPart>
</feature>
<dbReference type="InterPro" id="IPR012218">
    <property type="entry name" value="Cyt_c_BACSU-c550-type"/>
</dbReference>
<feature type="chain" id="PRO_5038860654" evidence="9">
    <location>
        <begin position="19"/>
        <end position="116"/>
    </location>
</feature>
<dbReference type="OrthoDB" id="7933886at2"/>
<dbReference type="GO" id="GO:0020037">
    <property type="term" value="F:heme binding"/>
    <property type="evidence" value="ECO:0007669"/>
    <property type="project" value="InterPro"/>
</dbReference>
<keyword evidence="1" id="KW-0813">Transport</keyword>
<feature type="signal peptide" evidence="9">
    <location>
        <begin position="1"/>
        <end position="18"/>
    </location>
</feature>
<feature type="binding site" description="axial binding residue" evidence="7">
    <location>
        <position position="95"/>
    </location>
    <ligand>
        <name>heme c</name>
        <dbReference type="ChEBI" id="CHEBI:61717"/>
    </ligand>
    <ligandPart>
        <name>Fe</name>
        <dbReference type="ChEBI" id="CHEBI:18248"/>
    </ligandPart>
</feature>
<evidence type="ECO:0000256" key="4">
    <source>
        <dbReference type="ARBA" id="ARBA00022982"/>
    </source>
</evidence>
<dbReference type="SUPFAM" id="SSF46626">
    <property type="entry name" value="Cytochrome c"/>
    <property type="match status" value="1"/>
</dbReference>
<dbReference type="PIRSF" id="PIRSF000025">
    <property type="entry name" value="Cytc_Bsub_c550"/>
    <property type="match status" value="1"/>
</dbReference>
<keyword evidence="4" id="KW-0249">Electron transport</keyword>
<evidence type="ECO:0000313" key="12">
    <source>
        <dbReference type="Proteomes" id="UP000274033"/>
    </source>
</evidence>
<keyword evidence="2 6" id="KW-0349">Heme</keyword>
<dbReference type="NCBIfam" id="NF045774">
    <property type="entry name" value="cytochro_C551"/>
    <property type="match status" value="1"/>
</dbReference>
<dbReference type="Pfam" id="PF13442">
    <property type="entry name" value="Cytochrome_CBB3"/>
    <property type="match status" value="1"/>
</dbReference>
<feature type="binding site" description="covalent" evidence="6">
    <location>
        <position position="58"/>
    </location>
    <ligand>
        <name>heme c</name>
        <dbReference type="ChEBI" id="CHEBI:61717"/>
    </ligand>
</feature>
<protein>
    <submittedName>
        <fullName evidence="11">Cytochrome c</fullName>
    </submittedName>
</protein>
<evidence type="ECO:0000256" key="8">
    <source>
        <dbReference type="SAM" id="MobiDB-lite"/>
    </source>
</evidence>
<organism evidence="11 12">
    <name type="scientific">Lysinibacillus composti</name>
    <dbReference type="NCBI Taxonomy" id="720633"/>
    <lineage>
        <taxon>Bacteria</taxon>
        <taxon>Bacillati</taxon>
        <taxon>Bacillota</taxon>
        <taxon>Bacilli</taxon>
        <taxon>Bacillales</taxon>
        <taxon>Bacillaceae</taxon>
        <taxon>Lysinibacillus</taxon>
    </lineage>
</organism>
<name>A0A3N9UEE7_9BACI</name>
<evidence type="ECO:0000256" key="9">
    <source>
        <dbReference type="SAM" id="SignalP"/>
    </source>
</evidence>
<evidence type="ECO:0000256" key="5">
    <source>
        <dbReference type="ARBA" id="ARBA00023004"/>
    </source>
</evidence>
<evidence type="ECO:0000256" key="1">
    <source>
        <dbReference type="ARBA" id="ARBA00022448"/>
    </source>
</evidence>
<dbReference type="InterPro" id="IPR036909">
    <property type="entry name" value="Cyt_c-like_dom_sf"/>
</dbReference>
<keyword evidence="5 7" id="KW-0408">Iron</keyword>
<evidence type="ECO:0000313" key="11">
    <source>
        <dbReference type="EMBL" id="RQW74588.1"/>
    </source>
</evidence>
<dbReference type="PROSITE" id="PS51257">
    <property type="entry name" value="PROKAR_LIPOPROTEIN"/>
    <property type="match status" value="1"/>
</dbReference>
<dbReference type="InterPro" id="IPR051811">
    <property type="entry name" value="Cytochrome_c550/c551-like"/>
</dbReference>
<accession>A0A3N9UEE7</accession>
<dbReference type="RefSeq" id="WP_124764375.1">
    <property type="nucleotide sequence ID" value="NZ_JAFBDY010000007.1"/>
</dbReference>
<evidence type="ECO:0000256" key="3">
    <source>
        <dbReference type="ARBA" id="ARBA00022723"/>
    </source>
</evidence>
<dbReference type="GO" id="GO:0005506">
    <property type="term" value="F:iron ion binding"/>
    <property type="evidence" value="ECO:0007669"/>
    <property type="project" value="InterPro"/>
</dbReference>
<comment type="caution">
    <text evidence="11">The sequence shown here is derived from an EMBL/GenBank/DDBJ whole genome shotgun (WGS) entry which is preliminary data.</text>
</comment>
<evidence type="ECO:0000256" key="7">
    <source>
        <dbReference type="PIRSR" id="PIRSR000025-2"/>
    </source>
</evidence>
<reference evidence="11 12" key="1">
    <citation type="journal article" date="2013" name="J. Microbiol.">
        <title>Lysinibacillus chungkukjangi sp. nov., isolated from Chungkukjang, Korean fermented soybean food.</title>
        <authorList>
            <person name="Kim S.J."/>
            <person name="Jang Y.H."/>
            <person name="Hamada M."/>
            <person name="Ahn J.H."/>
            <person name="Weon H.Y."/>
            <person name="Suzuki K."/>
            <person name="Whang K.S."/>
            <person name="Kwon S.W."/>
        </authorList>
    </citation>
    <scope>NUCLEOTIDE SEQUENCE [LARGE SCALE GENOMIC DNA]</scope>
    <source>
        <strain evidence="11 12">MCCC 1A12701</strain>
    </source>
</reference>